<evidence type="ECO:0000256" key="6">
    <source>
        <dbReference type="ARBA" id="ARBA00023077"/>
    </source>
</evidence>
<comment type="caution">
    <text evidence="14">The sequence shown here is derived from an EMBL/GenBank/DDBJ whole genome shotgun (WGS) entry which is preliminary data.</text>
</comment>
<evidence type="ECO:0000256" key="10">
    <source>
        <dbReference type="RuleBase" id="RU003357"/>
    </source>
</evidence>
<protein>
    <submittedName>
        <fullName evidence="14">TonB-dependent heme/hemoglobin receptor family protein</fullName>
    </submittedName>
</protein>
<dbReference type="InterPro" id="IPR012910">
    <property type="entry name" value="Plug_dom"/>
</dbReference>
<keyword evidence="5 9" id="KW-0812">Transmembrane</keyword>
<evidence type="ECO:0000313" key="14">
    <source>
        <dbReference type="EMBL" id="GGE16401.1"/>
    </source>
</evidence>
<evidence type="ECO:0000256" key="1">
    <source>
        <dbReference type="ARBA" id="ARBA00004571"/>
    </source>
</evidence>
<evidence type="ECO:0000256" key="7">
    <source>
        <dbReference type="ARBA" id="ARBA00023136"/>
    </source>
</evidence>
<dbReference type="Pfam" id="PF00593">
    <property type="entry name" value="TonB_dep_Rec_b-barrel"/>
    <property type="match status" value="1"/>
</dbReference>
<dbReference type="GO" id="GO:0015344">
    <property type="term" value="F:siderophore uptake transmembrane transporter activity"/>
    <property type="evidence" value="ECO:0007669"/>
    <property type="project" value="TreeGrafter"/>
</dbReference>
<dbReference type="RefSeq" id="WP_188475721.1">
    <property type="nucleotide sequence ID" value="NZ_BMFJ01000001.1"/>
</dbReference>
<evidence type="ECO:0000256" key="8">
    <source>
        <dbReference type="ARBA" id="ARBA00023237"/>
    </source>
</evidence>
<dbReference type="GO" id="GO:0044718">
    <property type="term" value="P:siderophore transmembrane transport"/>
    <property type="evidence" value="ECO:0007669"/>
    <property type="project" value="TreeGrafter"/>
</dbReference>
<organism evidence="14 15">
    <name type="scientific">Primorskyibacter flagellatus</name>
    <dbReference type="NCBI Taxonomy" id="1387277"/>
    <lineage>
        <taxon>Bacteria</taxon>
        <taxon>Pseudomonadati</taxon>
        <taxon>Pseudomonadota</taxon>
        <taxon>Alphaproteobacteria</taxon>
        <taxon>Rhodobacterales</taxon>
        <taxon>Roseobacteraceae</taxon>
        <taxon>Primorskyibacter</taxon>
    </lineage>
</organism>
<keyword evidence="8 9" id="KW-0998">Cell outer membrane</keyword>
<dbReference type="PANTHER" id="PTHR30069">
    <property type="entry name" value="TONB-DEPENDENT OUTER MEMBRANE RECEPTOR"/>
    <property type="match status" value="1"/>
</dbReference>
<dbReference type="Gene3D" id="2.170.130.10">
    <property type="entry name" value="TonB-dependent receptor, plug domain"/>
    <property type="match status" value="1"/>
</dbReference>
<comment type="subcellular location">
    <subcellularLocation>
        <location evidence="1 9">Cell outer membrane</location>
        <topology evidence="1 9">Multi-pass membrane protein</topology>
    </subcellularLocation>
</comment>
<keyword evidence="15" id="KW-1185">Reference proteome</keyword>
<dbReference type="InterPro" id="IPR036942">
    <property type="entry name" value="Beta-barrel_TonB_sf"/>
</dbReference>
<dbReference type="Pfam" id="PF07715">
    <property type="entry name" value="Plug"/>
    <property type="match status" value="1"/>
</dbReference>
<dbReference type="Proteomes" id="UP000612855">
    <property type="component" value="Unassembled WGS sequence"/>
</dbReference>
<dbReference type="EMBL" id="BMFJ01000001">
    <property type="protein sequence ID" value="GGE16401.1"/>
    <property type="molecule type" value="Genomic_DNA"/>
</dbReference>
<feature type="domain" description="TonB-dependent receptor plug" evidence="13">
    <location>
        <begin position="43"/>
        <end position="156"/>
    </location>
</feature>
<dbReference type="AlphaFoldDB" id="A0A916ZVW5"/>
<dbReference type="InterPro" id="IPR039426">
    <property type="entry name" value="TonB-dep_rcpt-like"/>
</dbReference>
<keyword evidence="14" id="KW-0675">Receptor</keyword>
<dbReference type="InterPro" id="IPR037066">
    <property type="entry name" value="Plug_dom_sf"/>
</dbReference>
<accession>A0A916ZVW5</accession>
<evidence type="ECO:0000256" key="5">
    <source>
        <dbReference type="ARBA" id="ARBA00022692"/>
    </source>
</evidence>
<keyword evidence="7 9" id="KW-0472">Membrane</keyword>
<feature type="chain" id="PRO_5037873886" evidence="11">
    <location>
        <begin position="25"/>
        <end position="673"/>
    </location>
</feature>
<evidence type="ECO:0000256" key="4">
    <source>
        <dbReference type="ARBA" id="ARBA00022452"/>
    </source>
</evidence>
<dbReference type="CDD" id="cd01347">
    <property type="entry name" value="ligand_gated_channel"/>
    <property type="match status" value="1"/>
</dbReference>
<evidence type="ECO:0000256" key="11">
    <source>
        <dbReference type="SAM" id="SignalP"/>
    </source>
</evidence>
<feature type="signal peptide" evidence="11">
    <location>
        <begin position="1"/>
        <end position="24"/>
    </location>
</feature>
<evidence type="ECO:0000256" key="9">
    <source>
        <dbReference type="PROSITE-ProRule" id="PRU01360"/>
    </source>
</evidence>
<keyword evidence="3 9" id="KW-0813">Transport</keyword>
<evidence type="ECO:0000313" key="15">
    <source>
        <dbReference type="Proteomes" id="UP000612855"/>
    </source>
</evidence>
<comment type="similarity">
    <text evidence="2 9 10">Belongs to the TonB-dependent receptor family.</text>
</comment>
<evidence type="ECO:0000256" key="3">
    <source>
        <dbReference type="ARBA" id="ARBA00022448"/>
    </source>
</evidence>
<reference evidence="15" key="1">
    <citation type="journal article" date="2019" name="Int. J. Syst. Evol. Microbiol.">
        <title>The Global Catalogue of Microorganisms (GCM) 10K type strain sequencing project: providing services to taxonomists for standard genome sequencing and annotation.</title>
        <authorList>
            <consortium name="The Broad Institute Genomics Platform"/>
            <consortium name="The Broad Institute Genome Sequencing Center for Infectious Disease"/>
            <person name="Wu L."/>
            <person name="Ma J."/>
        </authorList>
    </citation>
    <scope>NUCLEOTIDE SEQUENCE [LARGE SCALE GENOMIC DNA]</scope>
    <source>
        <strain evidence="15">CGMCC 1.12664</strain>
    </source>
</reference>
<dbReference type="PROSITE" id="PS52016">
    <property type="entry name" value="TONB_DEPENDENT_REC_3"/>
    <property type="match status" value="1"/>
</dbReference>
<evidence type="ECO:0000256" key="2">
    <source>
        <dbReference type="ARBA" id="ARBA00009810"/>
    </source>
</evidence>
<dbReference type="GO" id="GO:0009279">
    <property type="term" value="C:cell outer membrane"/>
    <property type="evidence" value="ECO:0007669"/>
    <property type="project" value="UniProtKB-SubCell"/>
</dbReference>
<sequence length="673" mass="72776">MTRSQLLAGTSLLVPLALPLPALAQETVLDTIRVQSMRGVSTNTATAETTLDQEELDQRQASTLAELMGTVPGVTLSNAATPQGSSINIRGLGADAGVYGSNTKVNVVIDGVAKGQEEIYRQGSLLTFEPDLFKQVKVIRGPSEGFRFSSGAIGGTVEAVTKDAADFLQGDDTFAFRQRLAYESNGTGLLSSSIIAWRPDERLDVLAFYGRRESEDYKDGNGVVQADTGFELPAYLVKVKYHATPDLSFSASYSRNSIALRDVSYDFIGSAFAARVDADITDETAYLAVEYNPPNPLINLTAKLVYTDELIENVSSTTSSTIYNADNRTEKLAFVLENKAEFMTGAANHSLLTGIEVGKRERSSISHTGGSADGTPGGTDEYVAVYVTDEIDIGALTITPQLRWEKQKITSIGNANPLSPRYVPVADGQSWSDADGAAAVSARYAFTPQFAAFGTLAYNTSMPLIDDIPTAAPGTSTEIVTTEKAITYELGLSYDAASVFAAEDRLAMKLTGFKTEVWNNTTYTNYNSAAEDRVDLQGVELELSYAHPAVYVDLNASRMRAKWGDGSWFNNAPADSVQLTVGKRFMDDQLDLSVEMRHDWATNRNVQFGGTVNSSPAFTTWALSAAYKPNSGPLDGVEFRGGVENLFDTRYTPYLSSRPAPGRTFKFSVVKVF</sequence>
<evidence type="ECO:0000259" key="12">
    <source>
        <dbReference type="Pfam" id="PF00593"/>
    </source>
</evidence>
<dbReference type="InterPro" id="IPR000531">
    <property type="entry name" value="Beta-barrel_TonB"/>
</dbReference>
<evidence type="ECO:0000259" key="13">
    <source>
        <dbReference type="Pfam" id="PF07715"/>
    </source>
</evidence>
<name>A0A916ZVW5_9RHOB</name>
<proteinExistence type="inferred from homology"/>
<keyword evidence="11" id="KW-0732">Signal</keyword>
<dbReference type="SUPFAM" id="SSF56935">
    <property type="entry name" value="Porins"/>
    <property type="match status" value="1"/>
</dbReference>
<dbReference type="PANTHER" id="PTHR30069:SF41">
    <property type="entry name" value="HEME_HEMOPEXIN UTILIZATION PROTEIN C"/>
    <property type="match status" value="1"/>
</dbReference>
<keyword evidence="4 9" id="KW-1134">Transmembrane beta strand</keyword>
<dbReference type="Gene3D" id="2.40.170.20">
    <property type="entry name" value="TonB-dependent receptor, beta-barrel domain"/>
    <property type="match status" value="1"/>
</dbReference>
<feature type="domain" description="TonB-dependent receptor-like beta-barrel" evidence="12">
    <location>
        <begin position="248"/>
        <end position="646"/>
    </location>
</feature>
<keyword evidence="6 10" id="KW-0798">TonB box</keyword>
<gene>
    <name evidence="14" type="ORF">GCM10011360_01430</name>
</gene>